<evidence type="ECO:0000256" key="2">
    <source>
        <dbReference type="ARBA" id="ARBA00022679"/>
    </source>
</evidence>
<dbReference type="CDD" id="cd03334">
    <property type="entry name" value="Fab1_TCP"/>
    <property type="match status" value="1"/>
</dbReference>
<accession>A0A328D837</accession>
<dbReference type="InterPro" id="IPR002498">
    <property type="entry name" value="PInositol-4-P-4/5-kinase_core"/>
</dbReference>
<dbReference type="PANTHER" id="PTHR45748:SF4">
    <property type="entry name" value="1-PHOSPHATIDYLINOSITOL-3-PHOSPHATE 5-KINASE FAB1D-RELATED"/>
    <property type="match status" value="1"/>
</dbReference>
<evidence type="ECO:0000256" key="8">
    <source>
        <dbReference type="PROSITE-ProRule" id="PRU00781"/>
    </source>
</evidence>
<dbReference type="Proteomes" id="UP000249390">
    <property type="component" value="Unassembled WGS sequence"/>
</dbReference>
<keyword evidence="5 8" id="KW-0067">ATP-binding</keyword>
<dbReference type="Gene3D" id="3.50.7.10">
    <property type="entry name" value="GroEL"/>
    <property type="match status" value="1"/>
</dbReference>
<dbReference type="Pfam" id="PF01504">
    <property type="entry name" value="PIP5K"/>
    <property type="match status" value="2"/>
</dbReference>
<evidence type="ECO:0000256" key="6">
    <source>
        <dbReference type="ARBA" id="ARBA00023464"/>
    </source>
</evidence>
<dbReference type="PANTHER" id="PTHR45748">
    <property type="entry name" value="1-PHOSPHATIDYLINOSITOL 3-PHOSPHATE 5-KINASE-RELATED"/>
    <property type="match status" value="1"/>
</dbReference>
<evidence type="ECO:0000256" key="1">
    <source>
        <dbReference type="ARBA" id="ARBA00012009"/>
    </source>
</evidence>
<evidence type="ECO:0000256" key="7">
    <source>
        <dbReference type="ARBA" id="ARBA00077223"/>
    </source>
</evidence>
<protein>
    <recommendedName>
        <fullName evidence="1">1-phosphatidylinositol-3-phosphate 5-kinase</fullName>
        <ecNumber evidence="1">2.7.1.150</ecNumber>
    </recommendedName>
    <alternativeName>
        <fullName evidence="7">Phosphatidylinositol 3-phosphate 5-kinase type III</fullName>
    </alternativeName>
</protein>
<evidence type="ECO:0000256" key="5">
    <source>
        <dbReference type="ARBA" id="ARBA00022840"/>
    </source>
</evidence>
<dbReference type="Gene3D" id="3.30.810.10">
    <property type="entry name" value="2-Layer Sandwich"/>
    <property type="match status" value="1"/>
</dbReference>
<dbReference type="InterPro" id="IPR027484">
    <property type="entry name" value="PInositol-4-P-5-kinase_N"/>
</dbReference>
<evidence type="ECO:0000313" key="11">
    <source>
        <dbReference type="Proteomes" id="UP000249390"/>
    </source>
</evidence>
<evidence type="ECO:0000259" key="9">
    <source>
        <dbReference type="PROSITE" id="PS51455"/>
    </source>
</evidence>
<dbReference type="Gene3D" id="3.30.800.10">
    <property type="entry name" value="Phosphatidylinositol Phosphate Kinase II Beta"/>
    <property type="match status" value="1"/>
</dbReference>
<keyword evidence="2 8" id="KW-0808">Transferase</keyword>
<dbReference type="EMBL" id="NQVE01000186">
    <property type="protein sequence ID" value="RAL41594.1"/>
    <property type="molecule type" value="Genomic_DNA"/>
</dbReference>
<evidence type="ECO:0000256" key="3">
    <source>
        <dbReference type="ARBA" id="ARBA00022741"/>
    </source>
</evidence>
<dbReference type="SUPFAM" id="SSF56104">
    <property type="entry name" value="SAICAR synthase-like"/>
    <property type="match status" value="1"/>
</dbReference>
<dbReference type="InterPro" id="IPR027483">
    <property type="entry name" value="PInositol-4-P-4/5-kinase_C_sf"/>
</dbReference>
<dbReference type="FunFam" id="3.50.7.10:FF:000007">
    <property type="entry name" value="1-phosphatidylinositol 3-phosphate 5-kinase isoform X1"/>
    <property type="match status" value="1"/>
</dbReference>
<keyword evidence="11" id="KW-1185">Reference proteome</keyword>
<evidence type="ECO:0000313" key="10">
    <source>
        <dbReference type="EMBL" id="RAL41594.1"/>
    </source>
</evidence>
<keyword evidence="3 8" id="KW-0547">Nucleotide-binding</keyword>
<organism evidence="10 11">
    <name type="scientific">Cuscuta australis</name>
    <dbReference type="NCBI Taxonomy" id="267555"/>
    <lineage>
        <taxon>Eukaryota</taxon>
        <taxon>Viridiplantae</taxon>
        <taxon>Streptophyta</taxon>
        <taxon>Embryophyta</taxon>
        <taxon>Tracheophyta</taxon>
        <taxon>Spermatophyta</taxon>
        <taxon>Magnoliopsida</taxon>
        <taxon>eudicotyledons</taxon>
        <taxon>Gunneridae</taxon>
        <taxon>Pentapetalae</taxon>
        <taxon>asterids</taxon>
        <taxon>lamiids</taxon>
        <taxon>Solanales</taxon>
        <taxon>Convolvulaceae</taxon>
        <taxon>Cuscuteae</taxon>
        <taxon>Cuscuta</taxon>
        <taxon>Cuscuta subgen. Grammica</taxon>
        <taxon>Cuscuta sect. Cleistogrammica</taxon>
    </lineage>
</organism>
<dbReference type="GO" id="GO:0010008">
    <property type="term" value="C:endosome membrane"/>
    <property type="evidence" value="ECO:0007669"/>
    <property type="project" value="TreeGrafter"/>
</dbReference>
<dbReference type="GO" id="GO:0000285">
    <property type="term" value="F:1-phosphatidylinositol-3-phosphate 5-kinase activity"/>
    <property type="evidence" value="ECO:0007669"/>
    <property type="project" value="UniProtKB-EC"/>
</dbReference>
<dbReference type="InterPro" id="IPR002423">
    <property type="entry name" value="Cpn60/GroEL/TCP-1"/>
</dbReference>
<comment type="subunit">
    <text evidence="6">Component of the PI(3,5)P2 regulatory complex at least composed of ATG18, SAC/FIG4, FAB1 and VAC14.</text>
</comment>
<dbReference type="FunFam" id="3.30.810.10:FF:000001">
    <property type="entry name" value="1-phosphatidylinositol 3-phosphate 5-kinase FAB1"/>
    <property type="match status" value="1"/>
</dbReference>
<sequence>MEEENENCRRLNDINSIQSCQFCGEMTDGMYIDSTSQGATSISPTVSFESTERSVSSCSDFSVDVNSDCRGFLDESTTGSSPGCFCFNVNGDLPDSRLQTPSNGSNVDYCGINNRGSEVENSISERDPDEETGVCFNLEVDADFWRPPDPVDRDLDMEGSVTNYEDDEDIECAGGLNLVSFGEEVSGSVKFKEQKRKAMEEVMSGKFKALVTQLLKSVGVNSTEEDVHSWVDIVTGLSWNAASFVKVVAAKGKAMDPDGYVKVKCVATGTRNQCQFVKGLVFKKHAAHKHMPSRYKNPRLLLIRGALGLSSNELSSFESMQQEKDDLKSFEEMLEKYHPNVVLVEKAVSRDVQESILKKGITLVFDMKLHRLERVARCTGSPILSCDSFAAGKLRQCDSFHFEKFIEEHATSREGGRRPNKTLMFIEGCPTRLGCTILLMGSNIDELKRIKCVVQCAVVMAYHLILETSFILDQRAMFSTVQPTHLMTVSANKKNSTSVSHGAESVSNNEDSLPGITDVISNGFHAEGDDILQSEVNPEMSLDPYNPIILSGFSALTSSLREVMIESFPKVSSSHQSMCSHLGVDRSIMDDHIQTDAQVSNASTVVNSVKEPKIFPDEEKIPEKEIMHISDTLEEDLDAENELYKDQRNGGDDITTVLDSESILVLMSSRNASKGIMCEHRHFSHIRFYKNFDVPLGNFLQDTLLNQKLLCKTCAEPPNVHIFYYAHYNKQLTIQVRACPADWCLSGAREGKLWMWSRCGKCKLKNGSLKSTKRILISSAARGLSFGKFLELTFSNSSVFNKLSNCGHCLHRDFALFFGLGPMVAMLRYTPVATYLVSLPPLHLEFGNPLIAEFLNRDIENVYSKGIQMFKDIKNTLKDIWIHSIGRDLNLQETPKEFIEIDAMLKEERSHFEADIEKLNNGNVDNIAYKFLSLNTIRLDLLLEACIWDKRLHALLSFAEDIIKQIYPQVDNMEHGKTCLRQDEKFGKEVSHFETDIERVDTIADSGAEIKIEFDGSVEDESNVVEIFVEGPADDASGNASSLDMNITDTHDRENYLGEQLEGLMSEDGSSSSSSVILEGSKGLIAGSASGNNLPVRGTQVKSNFSSKSHAGDAGHLEHILPSSTQAQINKLMPATSDAGWNHFEDNSFISMLSSCEAGMEWIWTPFPEIRCEFIKILKTGNLPKFGSVTCHAAESILSGLIADEGAKLHIPLGDYNYIISDFEDELSSIIACALALLKDLPPNTVYDFGDDDREDKVMDAKTFDSSQGLMRAFLFSQNSSSRSLDSEGSRSSVLLEESCASSFDGLDSFNPSVHHVQVNMGYGKHQGKRKYHVSCAYASQFRQLRDRCCTSEDDYIASISRCRVWDAKGGKSKSLFAKTFDDRFIIKGIQKIEYDSFMVFGPDYFKYLDQCYEKGNQTCLAKILGVYQVTIRPTKNGKEKKYELMVMENLSFGRVITRQYDLKGALHARFNTPSNEAGNVLLDQNFVNDMNDSPLYVTRKSKQNLQRAVWNDCSFLNHINVMDYSLLVGMDTQRRELVCGIIDYLRQYTWGKHIETFVKSSVLIPKNQSPTVISPKEYKKRFRKFIDTHFLSVPDHWCSQRSSKPCQLCQGHGRS</sequence>
<dbReference type="SUPFAM" id="SSF52029">
    <property type="entry name" value="GroEL apical domain-like"/>
    <property type="match status" value="1"/>
</dbReference>
<keyword evidence="4 8" id="KW-0418">Kinase</keyword>
<dbReference type="CDD" id="cd17300">
    <property type="entry name" value="PIPKc_PIKfyve"/>
    <property type="match status" value="1"/>
</dbReference>
<dbReference type="Pfam" id="PF00118">
    <property type="entry name" value="Cpn60_TCP1"/>
    <property type="match status" value="1"/>
</dbReference>
<dbReference type="InterPro" id="IPR044769">
    <property type="entry name" value="PIKfyve_PIPKc"/>
</dbReference>
<proteinExistence type="predicted"/>
<comment type="caution">
    <text evidence="10">The sequence shown here is derived from an EMBL/GenBank/DDBJ whole genome shotgun (WGS) entry which is preliminary data.</text>
</comment>
<dbReference type="InterPro" id="IPR027409">
    <property type="entry name" value="GroEL-like_apical_dom_sf"/>
</dbReference>
<dbReference type="EC" id="2.7.1.150" evidence="1"/>
<dbReference type="PROSITE" id="PS51455">
    <property type="entry name" value="PIPK"/>
    <property type="match status" value="1"/>
</dbReference>
<reference evidence="10 11" key="1">
    <citation type="submission" date="2018-06" db="EMBL/GenBank/DDBJ databases">
        <title>The Genome of Cuscuta australis (Dodder) Provides Insight into the Evolution of Plant Parasitism.</title>
        <authorList>
            <person name="Liu H."/>
        </authorList>
    </citation>
    <scope>NUCLEOTIDE SEQUENCE [LARGE SCALE GENOMIC DNA]</scope>
    <source>
        <strain evidence="11">cv. Yunnan</strain>
        <tissue evidence="10">Vines</tissue>
    </source>
</reference>
<dbReference type="SMART" id="SM00330">
    <property type="entry name" value="PIPKc"/>
    <property type="match status" value="1"/>
</dbReference>
<gene>
    <name evidence="10" type="ORF">DM860_013128</name>
</gene>
<dbReference type="GO" id="GO:0046854">
    <property type="term" value="P:phosphatidylinositol phosphate biosynthetic process"/>
    <property type="evidence" value="ECO:0007669"/>
    <property type="project" value="TreeGrafter"/>
</dbReference>
<evidence type="ECO:0000256" key="4">
    <source>
        <dbReference type="ARBA" id="ARBA00022777"/>
    </source>
</evidence>
<dbReference type="GO" id="GO:0005524">
    <property type="term" value="F:ATP binding"/>
    <property type="evidence" value="ECO:0007669"/>
    <property type="project" value="UniProtKB-UniRule"/>
</dbReference>
<name>A0A328D837_9ASTE</name>
<feature type="domain" description="PIPK" evidence="9">
    <location>
        <begin position="1266"/>
        <end position="1591"/>
    </location>
</feature>